<evidence type="ECO:0000256" key="4">
    <source>
        <dbReference type="PROSITE-ProRule" id="PRU01248"/>
    </source>
</evidence>
<proteinExistence type="inferred from homology"/>
<organism evidence="8 9">
    <name type="scientific">Geodermatophilus maliterrae</name>
    <dbReference type="NCBI Taxonomy" id="3162531"/>
    <lineage>
        <taxon>Bacteria</taxon>
        <taxon>Bacillati</taxon>
        <taxon>Actinomycetota</taxon>
        <taxon>Actinomycetes</taxon>
        <taxon>Geodermatophilales</taxon>
        <taxon>Geodermatophilaceae</taxon>
        <taxon>Geodermatophilus</taxon>
    </lineage>
</organism>
<name>A0ABV3XK22_9ACTN</name>
<dbReference type="InterPro" id="IPR050090">
    <property type="entry name" value="Tyrosine_recombinase_XerCD"/>
</dbReference>
<feature type="domain" description="Tyr recombinase" evidence="6">
    <location>
        <begin position="152"/>
        <end position="333"/>
    </location>
</feature>
<dbReference type="InterPro" id="IPR010998">
    <property type="entry name" value="Integrase_recombinase_N"/>
</dbReference>
<feature type="region of interest" description="Disordered" evidence="5">
    <location>
        <begin position="364"/>
        <end position="398"/>
    </location>
</feature>
<dbReference type="PROSITE" id="PS51900">
    <property type="entry name" value="CB"/>
    <property type="match status" value="1"/>
</dbReference>
<reference evidence="8 9" key="1">
    <citation type="submission" date="2024-06" db="EMBL/GenBank/DDBJ databases">
        <title>Draft genome sequence of Geodermatophilus badlandi, a novel member of the Geodermatophilaceae isolated from badland sedimentary rocks in the Red desert, Wyoming, USA.</title>
        <authorList>
            <person name="Ben Tekaya S."/>
            <person name="Nouioui I."/>
            <person name="Flores G.M."/>
            <person name="Shaal M.N."/>
            <person name="Bredoire F."/>
            <person name="Basile F."/>
            <person name="Van Diepen L."/>
            <person name="Ward N.L."/>
        </authorList>
    </citation>
    <scope>NUCLEOTIDE SEQUENCE [LARGE SCALE GENOMIC DNA]</scope>
    <source>
        <strain evidence="8 9">WL48A</strain>
    </source>
</reference>
<dbReference type="PANTHER" id="PTHR30349:SF64">
    <property type="entry name" value="PROPHAGE INTEGRASE INTD-RELATED"/>
    <property type="match status" value="1"/>
</dbReference>
<sequence length="398" mass="42885">MRYRARYEDAAGKEITRAFADKEKSKAQRWLDEVTTSQVTGTYVDPDTARTTVAEWCETWLAGYATRRSSTVRQAQVHLAQIEAAFGPMPLSAVRPSTIRSWTVKPKADGLADSYVYALHSRLSQVMSDAVHDGLLARNPCSRRTSPGAGGQRPYVATTEQVRALHDTIAEHLRPAILLGAFVGLRTAEVVGLRVGDVDFMRGVVRPVQQGNGKPLESETSCTALPIPQELAAVLSAAVARWGGGHVVTDGTGRQTSTWATERAIRSARPKVAGLPAAFRFHDLRHYLASLLIGSGLDVKVVQHRLRHGSAKTTLDTYGHLWPDSDESTRAAVGAVLASRGDWLGTQRADLQTEPQVSPLVGIRCRSTSRTRAGAGGGGSGRSRTPACTRSTSRSGRG</sequence>
<dbReference type="InterPro" id="IPR044068">
    <property type="entry name" value="CB"/>
</dbReference>
<comment type="similarity">
    <text evidence="1">Belongs to the 'phage' integrase family.</text>
</comment>
<evidence type="ECO:0000313" key="9">
    <source>
        <dbReference type="Proteomes" id="UP001560045"/>
    </source>
</evidence>
<keyword evidence="2 4" id="KW-0238">DNA-binding</keyword>
<gene>
    <name evidence="8" type="primary">xerC</name>
    <name evidence="8" type="ORF">ABQ292_21510</name>
</gene>
<dbReference type="Gene3D" id="1.10.443.10">
    <property type="entry name" value="Intergrase catalytic core"/>
    <property type="match status" value="1"/>
</dbReference>
<dbReference type="EMBL" id="JBFNXQ010000096">
    <property type="protein sequence ID" value="MEX5720939.1"/>
    <property type="molecule type" value="Genomic_DNA"/>
</dbReference>
<protein>
    <submittedName>
        <fullName evidence="8">Tyrosine recombinase XerC</fullName>
    </submittedName>
</protein>
<evidence type="ECO:0000259" key="6">
    <source>
        <dbReference type="PROSITE" id="PS51898"/>
    </source>
</evidence>
<evidence type="ECO:0000259" key="7">
    <source>
        <dbReference type="PROSITE" id="PS51900"/>
    </source>
</evidence>
<comment type="caution">
    <text evidence="8">The sequence shown here is derived from an EMBL/GenBank/DDBJ whole genome shotgun (WGS) entry which is preliminary data.</text>
</comment>
<dbReference type="InterPro" id="IPR002104">
    <property type="entry name" value="Integrase_catalytic"/>
</dbReference>
<evidence type="ECO:0000256" key="5">
    <source>
        <dbReference type="SAM" id="MobiDB-lite"/>
    </source>
</evidence>
<evidence type="ECO:0000256" key="1">
    <source>
        <dbReference type="ARBA" id="ARBA00008857"/>
    </source>
</evidence>
<dbReference type="InterPro" id="IPR013762">
    <property type="entry name" value="Integrase-like_cat_sf"/>
</dbReference>
<evidence type="ECO:0000256" key="3">
    <source>
        <dbReference type="ARBA" id="ARBA00023172"/>
    </source>
</evidence>
<dbReference type="Proteomes" id="UP001560045">
    <property type="component" value="Unassembled WGS sequence"/>
</dbReference>
<dbReference type="Pfam" id="PF00589">
    <property type="entry name" value="Phage_integrase"/>
    <property type="match status" value="1"/>
</dbReference>
<keyword evidence="3" id="KW-0233">DNA recombination</keyword>
<keyword evidence="9" id="KW-1185">Reference proteome</keyword>
<dbReference type="Gene3D" id="1.10.150.130">
    <property type="match status" value="1"/>
</dbReference>
<dbReference type="RefSeq" id="WP_369209754.1">
    <property type="nucleotide sequence ID" value="NZ_JBFNXQ010000096.1"/>
</dbReference>
<accession>A0ABV3XK22</accession>
<evidence type="ECO:0000313" key="8">
    <source>
        <dbReference type="EMBL" id="MEX5720939.1"/>
    </source>
</evidence>
<feature type="domain" description="Core-binding (CB)" evidence="7">
    <location>
        <begin position="51"/>
        <end position="131"/>
    </location>
</feature>
<dbReference type="PANTHER" id="PTHR30349">
    <property type="entry name" value="PHAGE INTEGRASE-RELATED"/>
    <property type="match status" value="1"/>
</dbReference>
<feature type="compositionally biased region" description="Polar residues" evidence="5">
    <location>
        <begin position="386"/>
        <end position="398"/>
    </location>
</feature>
<evidence type="ECO:0000256" key="2">
    <source>
        <dbReference type="ARBA" id="ARBA00023125"/>
    </source>
</evidence>
<dbReference type="PROSITE" id="PS51898">
    <property type="entry name" value="TYR_RECOMBINASE"/>
    <property type="match status" value="1"/>
</dbReference>
<dbReference type="SUPFAM" id="SSF56349">
    <property type="entry name" value="DNA breaking-rejoining enzymes"/>
    <property type="match status" value="1"/>
</dbReference>
<dbReference type="InterPro" id="IPR011010">
    <property type="entry name" value="DNA_brk_join_enz"/>
</dbReference>